<name>A0A6N7XEG1_9FIRM</name>
<evidence type="ECO:0000256" key="6">
    <source>
        <dbReference type="ARBA" id="ARBA00022801"/>
    </source>
</evidence>
<comment type="caution">
    <text evidence="13">The sequence shown here is derived from an EMBL/GenBank/DDBJ whole genome shotgun (WGS) entry which is preliminary data.</text>
</comment>
<comment type="similarity">
    <text evidence="1">In the N-terminal section; belongs to the CRISPR-associated nuclease Cas3-HD family.</text>
</comment>
<dbReference type="GO" id="GO:0005829">
    <property type="term" value="C:cytosol"/>
    <property type="evidence" value="ECO:0007669"/>
    <property type="project" value="TreeGrafter"/>
</dbReference>
<accession>A0A6N7XEG1</accession>
<dbReference type="Pfam" id="PF01966">
    <property type="entry name" value="HD"/>
    <property type="match status" value="1"/>
</dbReference>
<dbReference type="InterPro" id="IPR050079">
    <property type="entry name" value="DEAD_box_RNA_helicase"/>
</dbReference>
<keyword evidence="14" id="KW-1185">Reference proteome</keyword>
<dbReference type="InterPro" id="IPR027417">
    <property type="entry name" value="P-loop_NTPase"/>
</dbReference>
<keyword evidence="3" id="KW-0540">Nuclease</keyword>
<keyword evidence="6" id="KW-0378">Hydrolase</keyword>
<dbReference type="SUPFAM" id="SSF109604">
    <property type="entry name" value="HD-domain/PDEase-like"/>
    <property type="match status" value="1"/>
</dbReference>
<dbReference type="SUPFAM" id="SSF52540">
    <property type="entry name" value="P-loop containing nucleoside triphosphate hydrolases"/>
    <property type="match status" value="1"/>
</dbReference>
<dbReference type="InterPro" id="IPR014001">
    <property type="entry name" value="Helicase_ATP-bd"/>
</dbReference>
<evidence type="ECO:0000256" key="9">
    <source>
        <dbReference type="ARBA" id="ARBA00023118"/>
    </source>
</evidence>
<organism evidence="13 14">
    <name type="scientific">Tissierella pigra</name>
    <dbReference type="NCBI Taxonomy" id="2607614"/>
    <lineage>
        <taxon>Bacteria</taxon>
        <taxon>Bacillati</taxon>
        <taxon>Bacillota</taxon>
        <taxon>Tissierellia</taxon>
        <taxon>Tissierellales</taxon>
        <taxon>Tissierellaceae</taxon>
        <taxon>Tissierella</taxon>
    </lineage>
</organism>
<dbReference type="GO" id="GO:0051607">
    <property type="term" value="P:defense response to virus"/>
    <property type="evidence" value="ECO:0007669"/>
    <property type="project" value="UniProtKB-KW"/>
</dbReference>
<dbReference type="InterPro" id="IPR038257">
    <property type="entry name" value="CRISPR-assoc_Cas3_HD_sf"/>
</dbReference>
<dbReference type="Gene3D" id="3.40.50.300">
    <property type="entry name" value="P-loop containing nucleotide triphosphate hydrolases"/>
    <property type="match status" value="2"/>
</dbReference>
<evidence type="ECO:0000256" key="8">
    <source>
        <dbReference type="ARBA" id="ARBA00022840"/>
    </source>
</evidence>
<feature type="domain" description="Helicase C-terminal" evidence="11">
    <location>
        <begin position="417"/>
        <end position="605"/>
    </location>
</feature>
<feature type="domain" description="HD Cas3-type" evidence="12">
    <location>
        <begin position="7"/>
        <end position="188"/>
    </location>
</feature>
<dbReference type="EMBL" id="VUNQ01000004">
    <property type="protein sequence ID" value="MSU00451.1"/>
    <property type="molecule type" value="Genomic_DNA"/>
</dbReference>
<evidence type="ECO:0000256" key="3">
    <source>
        <dbReference type="ARBA" id="ARBA00022722"/>
    </source>
</evidence>
<dbReference type="Gene3D" id="1.10.3210.30">
    <property type="match status" value="1"/>
</dbReference>
<proteinExistence type="inferred from homology"/>
<dbReference type="CDD" id="cd09641">
    <property type="entry name" value="Cas3''_I"/>
    <property type="match status" value="1"/>
</dbReference>
<dbReference type="GO" id="GO:0016787">
    <property type="term" value="F:hydrolase activity"/>
    <property type="evidence" value="ECO:0007669"/>
    <property type="project" value="UniProtKB-KW"/>
</dbReference>
<comment type="similarity">
    <text evidence="10">Belongs to the DEAD box helicase family.</text>
</comment>
<dbReference type="GO" id="GO:0003676">
    <property type="term" value="F:nucleic acid binding"/>
    <property type="evidence" value="ECO:0007669"/>
    <property type="project" value="InterPro"/>
</dbReference>
<evidence type="ECO:0000256" key="2">
    <source>
        <dbReference type="ARBA" id="ARBA00009046"/>
    </source>
</evidence>
<dbReference type="InterPro" id="IPR006474">
    <property type="entry name" value="Helicase_Cas3_CRISPR-ass_core"/>
</dbReference>
<dbReference type="PANTHER" id="PTHR47959">
    <property type="entry name" value="ATP-DEPENDENT RNA HELICASE RHLE-RELATED"/>
    <property type="match status" value="1"/>
</dbReference>
<dbReference type="InterPro" id="IPR054712">
    <property type="entry name" value="Cas3-like_dom"/>
</dbReference>
<keyword evidence="7" id="KW-0347">Helicase</keyword>
<evidence type="ECO:0000256" key="5">
    <source>
        <dbReference type="ARBA" id="ARBA00022741"/>
    </source>
</evidence>
<evidence type="ECO:0000259" key="11">
    <source>
        <dbReference type="PROSITE" id="PS51194"/>
    </source>
</evidence>
<keyword evidence="9" id="KW-0051">Antiviral defense</keyword>
<dbReference type="InterPro" id="IPR011545">
    <property type="entry name" value="DEAD/DEAH_box_helicase_dom"/>
</dbReference>
<sequence length="753" mass="88988">MNNYLAKSNPKETIIEHTEKLIDNYNLFKKIYPNLNVDWDILYLACLYHDLGKMNRKFQEKIEGIRRHQDEIPHGILSLGFIEPKKLESKGYTKERIKLLAHAIAYHHERDFNFDSNTLKREIESMREDAINFNYERLENVDVKLLSKKYFSKNRIYEDDENDEDNQNENLFFDYVMIKGMLNRIDYAASGGIDVEKQNEFLLGNLEENLLKKFKEINPNAEWNKLQKYMIKNRDDNLIIVAQTGMGKTEAGLLWIANNKGFFTLPLKTAINAIYKRIIEKIVINDYEDKVGLLHSDIKKEYLDKKEEIDFDQYYNKTRQLSLPLTVCTIDQIFDFVYRYRGFEPKLSTLAYSKVVIDEVQMYSSELLAYLVVGLSYIDKIGGKFAILTATLPEIFVDLLEEEKIKFKRPEPFTNSRIRHSLNVIKEKLNSEFVKKLYKNNKVLVICNTVKEAQRIYQELSKDEDITSSLYLFHSRFIKKDRKIKEKEILDFGNKENEYEGIWITTQVVEASLDIDFDILVTELSDLNGLFQRLGRCYRDRDWNKEGYNCYVFNGGDYKCTGIGKVIDEDIFKLSKNALKNIDGILTEGEKIKLIDMVYTTENLKQTKYYEKLRDSIDYLKLIDAHELSKKEAMERFRRIESKTIIPRPVYEDNIKDIEEYKNILNEQYPKDISIEERKELKMKKLEARIKLDDFTVSIPSYKADKGHLTQLKITEYEILDIFDCEYNEEFGVIYKDKKQSNVEPKNPEDKIF</sequence>
<dbReference type="RefSeq" id="WP_326828288.1">
    <property type="nucleotide sequence ID" value="NZ_VUNQ01000004.1"/>
</dbReference>
<protein>
    <submittedName>
        <fullName evidence="13">CRISPR-associated helicase Cas3</fullName>
    </submittedName>
</protein>
<keyword evidence="5" id="KW-0547">Nucleotide-binding</keyword>
<keyword evidence="8" id="KW-0067">ATP-binding</keyword>
<dbReference type="InterPro" id="IPR006674">
    <property type="entry name" value="HD_domain"/>
</dbReference>
<dbReference type="InterPro" id="IPR006483">
    <property type="entry name" value="CRISPR-assoc_Cas3_HD"/>
</dbReference>
<dbReference type="Pfam" id="PF00270">
    <property type="entry name" value="DEAD"/>
    <property type="match status" value="1"/>
</dbReference>
<dbReference type="Pfam" id="PF22590">
    <property type="entry name" value="Cas3-like_C_2"/>
    <property type="match status" value="1"/>
</dbReference>
<dbReference type="InterPro" id="IPR001650">
    <property type="entry name" value="Helicase_C-like"/>
</dbReference>
<evidence type="ECO:0000313" key="14">
    <source>
        <dbReference type="Proteomes" id="UP000469523"/>
    </source>
</evidence>
<dbReference type="GO" id="GO:0003724">
    <property type="term" value="F:RNA helicase activity"/>
    <property type="evidence" value="ECO:0007669"/>
    <property type="project" value="TreeGrafter"/>
</dbReference>
<evidence type="ECO:0000256" key="4">
    <source>
        <dbReference type="ARBA" id="ARBA00022723"/>
    </source>
</evidence>
<dbReference type="PROSITE" id="PS51643">
    <property type="entry name" value="HD_CAS3"/>
    <property type="match status" value="1"/>
</dbReference>
<dbReference type="GO" id="GO:0005524">
    <property type="term" value="F:ATP binding"/>
    <property type="evidence" value="ECO:0007669"/>
    <property type="project" value="UniProtKB-KW"/>
</dbReference>
<gene>
    <name evidence="13" type="primary">cas3</name>
    <name evidence="13" type="ORF">FYJ83_03095</name>
</gene>
<dbReference type="NCBIfam" id="TIGR01596">
    <property type="entry name" value="cas3_HD"/>
    <property type="match status" value="1"/>
</dbReference>
<dbReference type="GO" id="GO:0046872">
    <property type="term" value="F:metal ion binding"/>
    <property type="evidence" value="ECO:0007669"/>
    <property type="project" value="UniProtKB-KW"/>
</dbReference>
<evidence type="ECO:0000259" key="12">
    <source>
        <dbReference type="PROSITE" id="PS51643"/>
    </source>
</evidence>
<dbReference type="Proteomes" id="UP000469523">
    <property type="component" value="Unassembled WGS sequence"/>
</dbReference>
<dbReference type="PANTHER" id="PTHR47959:SF16">
    <property type="entry name" value="CRISPR-ASSOCIATED NUCLEASE_HELICASE CAS3-RELATED"/>
    <property type="match status" value="1"/>
</dbReference>
<evidence type="ECO:0000256" key="7">
    <source>
        <dbReference type="ARBA" id="ARBA00022806"/>
    </source>
</evidence>
<dbReference type="NCBIfam" id="TIGR01587">
    <property type="entry name" value="cas3_core"/>
    <property type="match status" value="1"/>
</dbReference>
<evidence type="ECO:0000256" key="10">
    <source>
        <dbReference type="ARBA" id="ARBA00038437"/>
    </source>
</evidence>
<keyword evidence="4" id="KW-0479">Metal-binding</keyword>
<dbReference type="GO" id="GO:0004518">
    <property type="term" value="F:nuclease activity"/>
    <property type="evidence" value="ECO:0007669"/>
    <property type="project" value="UniProtKB-KW"/>
</dbReference>
<evidence type="ECO:0000256" key="1">
    <source>
        <dbReference type="ARBA" id="ARBA00006847"/>
    </source>
</evidence>
<dbReference type="SMART" id="SM00487">
    <property type="entry name" value="DEXDc"/>
    <property type="match status" value="1"/>
</dbReference>
<dbReference type="AlphaFoldDB" id="A0A6N7XEG1"/>
<reference evidence="13 14" key="1">
    <citation type="submission" date="2019-09" db="EMBL/GenBank/DDBJ databases">
        <title>In-depth cultivation of the pig gut microbiome towards novel bacterial diversity and tailored functional studies.</title>
        <authorList>
            <person name="Wylensek D."/>
            <person name="Hitch T.C.A."/>
            <person name="Clavel T."/>
        </authorList>
    </citation>
    <scope>NUCLEOTIDE SEQUENCE [LARGE SCALE GENOMIC DNA]</scope>
    <source>
        <strain evidence="13 14">WCA3-693-APC-4?</strain>
    </source>
</reference>
<dbReference type="PROSITE" id="PS51194">
    <property type="entry name" value="HELICASE_CTER"/>
    <property type="match status" value="1"/>
</dbReference>
<comment type="similarity">
    <text evidence="2">In the central section; belongs to the CRISPR-associated helicase Cas3 family.</text>
</comment>
<evidence type="ECO:0000313" key="13">
    <source>
        <dbReference type="EMBL" id="MSU00451.1"/>
    </source>
</evidence>